<organism evidence="2 3">
    <name type="scientific">Puccinia striiformis</name>
    <dbReference type="NCBI Taxonomy" id="27350"/>
    <lineage>
        <taxon>Eukaryota</taxon>
        <taxon>Fungi</taxon>
        <taxon>Dikarya</taxon>
        <taxon>Basidiomycota</taxon>
        <taxon>Pucciniomycotina</taxon>
        <taxon>Pucciniomycetes</taxon>
        <taxon>Pucciniales</taxon>
        <taxon>Pucciniaceae</taxon>
        <taxon>Puccinia</taxon>
    </lineage>
</organism>
<proteinExistence type="predicted"/>
<comment type="caution">
    <text evidence="2">The sequence shown here is derived from an EMBL/GenBank/DDBJ whole genome shotgun (WGS) entry which is preliminary data.</text>
</comment>
<dbReference type="VEuPathDB" id="FungiDB:PSTT_07853"/>
<evidence type="ECO:0000256" key="1">
    <source>
        <dbReference type="SAM" id="MobiDB-lite"/>
    </source>
</evidence>
<protein>
    <submittedName>
        <fullName evidence="2">Uncharacterized protein</fullName>
    </submittedName>
</protein>
<dbReference type="EMBL" id="PKSM01000036">
    <property type="protein sequence ID" value="POW20213.1"/>
    <property type="molecule type" value="Genomic_DNA"/>
</dbReference>
<feature type="non-terminal residue" evidence="2">
    <location>
        <position position="1"/>
    </location>
</feature>
<reference evidence="3" key="3">
    <citation type="journal article" date="2018" name="Mol. Plant Microbe Interact.">
        <title>Genome sequence resources for the wheat stripe rust pathogen (Puccinia striiformis f. sp. tritici) and the barley stripe rust pathogen (Puccinia striiformis f. sp. hordei).</title>
        <authorList>
            <person name="Xia C."/>
            <person name="Wang M."/>
            <person name="Yin C."/>
            <person name="Cornejo O.E."/>
            <person name="Hulbert S.H."/>
            <person name="Chen X."/>
        </authorList>
    </citation>
    <scope>NUCLEOTIDE SEQUENCE [LARGE SCALE GENOMIC DNA]</scope>
    <source>
        <strain evidence="3">93TX-2</strain>
    </source>
</reference>
<feature type="region of interest" description="Disordered" evidence="1">
    <location>
        <begin position="822"/>
        <end position="848"/>
    </location>
</feature>
<dbReference type="VEuPathDB" id="FungiDB:PSHT_03745"/>
<dbReference type="VEuPathDB" id="FungiDB:PSTT_06706"/>
<reference evidence="3" key="2">
    <citation type="journal article" date="2018" name="BMC Genomics">
        <title>Genomic insights into host adaptation between the wheat stripe rust pathogen (Puccinia striiformis f. sp. tritici) and the barley stripe rust pathogen (Puccinia striiformis f. sp. hordei).</title>
        <authorList>
            <person name="Xia C."/>
            <person name="Wang M."/>
            <person name="Yin C."/>
            <person name="Cornejo O.E."/>
            <person name="Hulbert S.H."/>
            <person name="Chen X."/>
        </authorList>
    </citation>
    <scope>NUCLEOTIDE SEQUENCE [LARGE SCALE GENOMIC DNA]</scope>
    <source>
        <strain evidence="3">93TX-2</strain>
    </source>
</reference>
<feature type="region of interest" description="Disordered" evidence="1">
    <location>
        <begin position="83"/>
        <end position="112"/>
    </location>
</feature>
<evidence type="ECO:0000313" key="2">
    <source>
        <dbReference type="EMBL" id="POW20213.1"/>
    </source>
</evidence>
<sequence length="848" mass="96491">GVALHIITHMQKSGNDGEYIKQTKSSLNWTHRCPSACIIIDHFSMMHPRLVTACFGVWFLSTAHCGGVEESLGLKRGPGPLDSLSSAHEDLNLRDGSGSSLAPKRPKLASQDHPRLNAEEHSLLAPQRNSATGSSDHAMIDPDSAPRYHSALSDSVYPPPTDLSGSASASITHRPWTIGLTDRQAMTLGRLIGELDDHKSWSPEIISQIKAQWRNKSGVYFRKCFFFLHGIRQMTEVIVIFVQAMLMAMDKDLRTLSKYESEMVKILASIKHRDQTESVPLASNLIREIQRKTKIFKQLRLLRLGGHDSNIAYWHLLQSLLPGLQIPADFSDRKPLWDAEIELKSVGNSVLDQLKQLLTQQNLHAEILRLGNDEMIWINTWKYAFNVVDLLSHNHFVTPWKLKSIAQDQELAKLVVVSYINLIQKPTPKRDGLLTKLDLFLFIIFGFYDNRTGSCDRDNHRRIALKDTLSIVDQLCLIPISPFTESLLSDFPHQAKILNDVAHTPTSPFRASTYRSDFFTLADGSHNEEFWSFDRLSLFAGRFEELMGYLTAGNSWSAETRSKTVGHWAENIEKVMELDKQLIVLSMDQPIILKAFEDIKSTLKGRVSETPNKNSVSTLQREISKVSFARSLFKACQKKTDIFAQMALLKLGGQDSGEQYWGLMKPLLRNQKLPADISNESSRLMAEERLENVAVSLLAQVKKLLHIASGGIQGELSVWSRDSQDWYIYTSRYAFTVIDLLFENDFIKQSKLKTLLREQEMGNIVIKYVDEVWRWTWWSNGQIKRGPWPQLHKSFKALGSETRDIIEARFLEKYAHHFKSPRKSSNKRFRAPGNIDSHPHFKTGLDSF</sequence>
<dbReference type="OrthoDB" id="2497191at2759"/>
<reference evidence="2 3" key="1">
    <citation type="submission" date="2017-12" db="EMBL/GenBank/DDBJ databases">
        <title>Gene loss provides genomic basis for host adaptation in cereal stripe rust fungi.</title>
        <authorList>
            <person name="Xia C."/>
        </authorList>
    </citation>
    <scope>NUCLEOTIDE SEQUENCE [LARGE SCALE GENOMIC DNA]</scope>
    <source>
        <strain evidence="2 3">93TX-2</strain>
    </source>
</reference>
<evidence type="ECO:0000313" key="3">
    <source>
        <dbReference type="Proteomes" id="UP000238274"/>
    </source>
</evidence>
<dbReference type="Proteomes" id="UP000238274">
    <property type="component" value="Unassembled WGS sequence"/>
</dbReference>
<accession>A0A2S4WEN2</accession>
<keyword evidence="3" id="KW-1185">Reference proteome</keyword>
<gene>
    <name evidence="2" type="ORF">PSHT_03745</name>
</gene>
<name>A0A2S4WEN2_9BASI</name>
<dbReference type="AlphaFoldDB" id="A0A2S4WEN2"/>